<dbReference type="EMBL" id="UINC01012888">
    <property type="protein sequence ID" value="SVA56030.1"/>
    <property type="molecule type" value="Genomic_DNA"/>
</dbReference>
<protein>
    <submittedName>
        <fullName evidence="1">Uncharacterized protein</fullName>
    </submittedName>
</protein>
<proteinExistence type="predicted"/>
<dbReference type="SUPFAM" id="SSF48452">
    <property type="entry name" value="TPR-like"/>
    <property type="match status" value="1"/>
</dbReference>
<dbReference type="InterPro" id="IPR011990">
    <property type="entry name" value="TPR-like_helical_dom_sf"/>
</dbReference>
<organism evidence="1">
    <name type="scientific">marine metagenome</name>
    <dbReference type="NCBI Taxonomy" id="408172"/>
    <lineage>
        <taxon>unclassified sequences</taxon>
        <taxon>metagenomes</taxon>
        <taxon>ecological metagenomes</taxon>
    </lineage>
</organism>
<reference evidence="1" key="1">
    <citation type="submission" date="2018-05" db="EMBL/GenBank/DDBJ databases">
        <authorList>
            <person name="Lanie J.A."/>
            <person name="Ng W.-L."/>
            <person name="Kazmierczak K.M."/>
            <person name="Andrzejewski T.M."/>
            <person name="Davidsen T.M."/>
            <person name="Wayne K.J."/>
            <person name="Tettelin H."/>
            <person name="Glass J.I."/>
            <person name="Rusch D."/>
            <person name="Podicherti R."/>
            <person name="Tsui H.-C.T."/>
            <person name="Winkler M.E."/>
        </authorList>
    </citation>
    <scope>NUCLEOTIDE SEQUENCE</scope>
</reference>
<dbReference type="Pfam" id="PF13174">
    <property type="entry name" value="TPR_6"/>
    <property type="match status" value="1"/>
</dbReference>
<dbReference type="InterPro" id="IPR019734">
    <property type="entry name" value="TPR_rpt"/>
</dbReference>
<name>A0A381WU77_9ZZZZ</name>
<dbReference type="Gene3D" id="1.25.40.10">
    <property type="entry name" value="Tetratricopeptide repeat domain"/>
    <property type="match status" value="1"/>
</dbReference>
<gene>
    <name evidence="1" type="ORF">METZ01_LOCUS108884</name>
</gene>
<accession>A0A381WU77</accession>
<evidence type="ECO:0000313" key="1">
    <source>
        <dbReference type="EMBL" id="SVA56030.1"/>
    </source>
</evidence>
<dbReference type="AlphaFoldDB" id="A0A381WU77"/>
<sequence>MELKNITELELYFADHFDTVLFPVLAETYQRQGQYDRAKRVCEIGLKHHPDSIEGTFILSQAEMGLGNLVVAEKLMKKVLEKYPNHETAVAALPMLQEQLGRSKNTLSSSWKRAQDIDPNNQFANDFLSPKKSKKSKAKKPIPTDVILQEVAVSPRLATFTLVHVLKEQGLYNRALDVLDILDEKGENKDRIEAERATIMAEL</sequence>